<sequence>MSSAVLEGIGAEGGFLGRGSAFTLAEGNVPSVRDESLVTRDVDVDSPPVTGVDPDLDFDDLDGVELEDDWDSNISLRSIVPEVFENQLANAVAENTKRLKKLRRRNAEPGLIPAISFNVHLDVVGDDPRVQRKNNARLHWEYFCNYRSPREDFNIRLIYDLLTEYLKNFGATADWCSGPGDFCTKVWCQGGYFVEVCNYGFTPWQVRCEYFMAAARDLVMAKANTDDRIWEAGFPERPRSRQQEINDRKKMCINHESVYQPEAIGIAFWNSLPNFMVRLSYGYPSSRVKCENPGIQATIHRAAASQKQYLEKWYDKKQLLELDGSDKEGTPNPKPSTPKLDKNPNSTAADAKDNQGEWYNGQWYPLKGSVNDTDMFGLPYWRDPDGVYPNLPNLNDENGYYGPPLSNYDIQDFMVPDSEDGPETKANVTTKGGPKANAMKPAGEMNIADDEAPKVNVKPGDPKINKPTKSIRTDFPPPMWRPSITATGKRKPVETPHNRESVTFHWSIDTAVTAHASKGVENRPSPKPEIQRPNRAGTAMRPTSAITTAPATKTTGAARNAKTGSENDVPAATPTAKPLRSGEASAKKVEHTSAKAETTPEKAEPTSAKDKPTAVDSEATATKKGEPSPSKSDATPSEAEPAPEKDEAKPTSAAKDEAKPTSAPKGDVEPTPAPKDEVKPTSAPKDEAKHTSAEKDETKPTSAAKDEDKPTSTAKDEAKHTSAAKGEAKPTQTAE</sequence>
<dbReference type="Proteomes" id="UP001370758">
    <property type="component" value="Unassembled WGS sequence"/>
</dbReference>
<accession>A0AAV9VTM2</accession>
<feature type="region of interest" description="Disordered" evidence="1">
    <location>
        <begin position="452"/>
        <end position="498"/>
    </location>
</feature>
<dbReference type="EMBL" id="JAVHJL010000011">
    <property type="protein sequence ID" value="KAK6496142.1"/>
    <property type="molecule type" value="Genomic_DNA"/>
</dbReference>
<evidence type="ECO:0000313" key="2">
    <source>
        <dbReference type="EMBL" id="KAK6496142.1"/>
    </source>
</evidence>
<feature type="region of interest" description="Disordered" evidence="1">
    <location>
        <begin position="322"/>
        <end position="358"/>
    </location>
</feature>
<evidence type="ECO:0000256" key="1">
    <source>
        <dbReference type="SAM" id="MobiDB-lite"/>
    </source>
</evidence>
<feature type="compositionally biased region" description="Basic and acidic residues" evidence="1">
    <location>
        <begin position="585"/>
        <end position="613"/>
    </location>
</feature>
<gene>
    <name evidence="2" type="ORF">TWF481_002167</name>
</gene>
<feature type="compositionally biased region" description="Low complexity" evidence="1">
    <location>
        <begin position="543"/>
        <end position="558"/>
    </location>
</feature>
<protein>
    <submittedName>
        <fullName evidence="2">Uncharacterized protein</fullName>
    </submittedName>
</protein>
<keyword evidence="3" id="KW-1185">Reference proteome</keyword>
<organism evidence="2 3">
    <name type="scientific">Arthrobotrys musiformis</name>
    <dbReference type="NCBI Taxonomy" id="47236"/>
    <lineage>
        <taxon>Eukaryota</taxon>
        <taxon>Fungi</taxon>
        <taxon>Dikarya</taxon>
        <taxon>Ascomycota</taxon>
        <taxon>Pezizomycotina</taxon>
        <taxon>Orbiliomycetes</taxon>
        <taxon>Orbiliales</taxon>
        <taxon>Orbiliaceae</taxon>
        <taxon>Arthrobotrys</taxon>
    </lineage>
</organism>
<name>A0AAV9VTM2_9PEZI</name>
<evidence type="ECO:0000313" key="3">
    <source>
        <dbReference type="Proteomes" id="UP001370758"/>
    </source>
</evidence>
<proteinExistence type="predicted"/>
<feature type="compositionally biased region" description="Basic and acidic residues" evidence="1">
    <location>
        <begin position="642"/>
        <end position="659"/>
    </location>
</feature>
<feature type="compositionally biased region" description="Basic and acidic residues" evidence="1">
    <location>
        <begin position="674"/>
        <end position="720"/>
    </location>
</feature>
<dbReference type="AlphaFoldDB" id="A0AAV9VTM2"/>
<feature type="region of interest" description="Disordered" evidence="1">
    <location>
        <begin position="517"/>
        <end position="735"/>
    </location>
</feature>
<comment type="caution">
    <text evidence="2">The sequence shown here is derived from an EMBL/GenBank/DDBJ whole genome shotgun (WGS) entry which is preliminary data.</text>
</comment>
<reference evidence="2 3" key="1">
    <citation type="submission" date="2023-08" db="EMBL/GenBank/DDBJ databases">
        <authorList>
            <person name="Palmer J.M."/>
        </authorList>
    </citation>
    <scope>NUCLEOTIDE SEQUENCE [LARGE SCALE GENOMIC DNA]</scope>
    <source>
        <strain evidence="2 3">TWF481</strain>
    </source>
</reference>
<feature type="compositionally biased region" description="Basic and acidic residues" evidence="1">
    <location>
        <begin position="518"/>
        <end position="532"/>
    </location>
</feature>